<accession>A0A1G2LD98</accession>
<protein>
    <submittedName>
        <fullName evidence="1">Uncharacterized protein</fullName>
    </submittedName>
</protein>
<dbReference type="EMBL" id="MHQT01000035">
    <property type="protein sequence ID" value="OHA08782.1"/>
    <property type="molecule type" value="Genomic_DNA"/>
</dbReference>
<sequence length="348" mass="39631">MGEKLQDMNEKPSLTEIEEAFGRAFLRLKVKPGEELDKFLKSPMERLVSPELILKKMGEEHANEATAKKLLKKYDGRVDISKVDLFGSTGILESFSTSEKQEMLGKVITDLEDKVTQRLRAIDEALERNPNDPWYRRYGKPGVQEDEIETRLKHLAAAAKEGIILPNYEEHLTKIRSTISNVFNVNGSATRYIRWAKEELERVGMQIEKVAGRTEGITGRGLEFSKSKYGNARRVYLDGELIGSFADVQFGKNSTNGEVVTWMVSEVIDQDRITGTQNRDTVYVWKKGWKEPRAIFEDHAWSTERYMRVLPPKITPDGKVKITRISGEKEKEEIIDPSTKEFLSGAGE</sequence>
<dbReference type="Proteomes" id="UP000178977">
    <property type="component" value="Unassembled WGS sequence"/>
</dbReference>
<dbReference type="STRING" id="1802281.A3A44_01930"/>
<evidence type="ECO:0000313" key="1">
    <source>
        <dbReference type="EMBL" id="OHA08782.1"/>
    </source>
</evidence>
<name>A0A1G2LD98_9BACT</name>
<reference evidence="1 2" key="1">
    <citation type="journal article" date="2016" name="Nat. Commun.">
        <title>Thousands of microbial genomes shed light on interconnected biogeochemical processes in an aquifer system.</title>
        <authorList>
            <person name="Anantharaman K."/>
            <person name="Brown C.T."/>
            <person name="Hug L.A."/>
            <person name="Sharon I."/>
            <person name="Castelle C.J."/>
            <person name="Probst A.J."/>
            <person name="Thomas B.C."/>
            <person name="Singh A."/>
            <person name="Wilkins M.J."/>
            <person name="Karaoz U."/>
            <person name="Brodie E.L."/>
            <person name="Williams K.H."/>
            <person name="Hubbard S.S."/>
            <person name="Banfield J.F."/>
        </authorList>
    </citation>
    <scope>NUCLEOTIDE SEQUENCE [LARGE SCALE GENOMIC DNA]</scope>
</reference>
<proteinExistence type="predicted"/>
<organism evidence="1 2">
    <name type="scientific">Candidatus Sungbacteria bacterium RIFCSPLOWO2_01_FULL_60_25</name>
    <dbReference type="NCBI Taxonomy" id="1802281"/>
    <lineage>
        <taxon>Bacteria</taxon>
        <taxon>Candidatus Sungiibacteriota</taxon>
    </lineage>
</organism>
<evidence type="ECO:0000313" key="2">
    <source>
        <dbReference type="Proteomes" id="UP000178977"/>
    </source>
</evidence>
<comment type="caution">
    <text evidence="1">The sequence shown here is derived from an EMBL/GenBank/DDBJ whole genome shotgun (WGS) entry which is preliminary data.</text>
</comment>
<gene>
    <name evidence="1" type="ORF">A3A44_01930</name>
</gene>
<dbReference type="AlphaFoldDB" id="A0A1G2LD98"/>